<proteinExistence type="predicted"/>
<dbReference type="EMBL" id="KZ347099">
    <property type="protein sequence ID" value="PIO68432.1"/>
    <property type="molecule type" value="Genomic_DNA"/>
</dbReference>
<evidence type="ECO:0000313" key="2">
    <source>
        <dbReference type="EMBL" id="PIO68432.1"/>
    </source>
</evidence>
<sequence>MSSSDHCTRKKWDIKMALNGLHLRRSELARDCVQKNINDATISESILDPEELKSCRSIHAKFPFAPGSKRKKRSSKSSRKTNSKKKAISCRKDTKLWHKQCSEIAKCCPLTEE</sequence>
<dbReference type="Proteomes" id="UP000230423">
    <property type="component" value="Unassembled WGS sequence"/>
</dbReference>
<gene>
    <name evidence="2" type="ORF">TELCIR_09778</name>
</gene>
<feature type="compositionally biased region" description="Basic residues" evidence="1">
    <location>
        <begin position="68"/>
        <end position="89"/>
    </location>
</feature>
<dbReference type="AlphaFoldDB" id="A0A2G9UFD7"/>
<accession>A0A2G9UFD7</accession>
<evidence type="ECO:0000256" key="1">
    <source>
        <dbReference type="SAM" id="MobiDB-lite"/>
    </source>
</evidence>
<organism evidence="2 3">
    <name type="scientific">Teladorsagia circumcincta</name>
    <name type="common">Brown stomach worm</name>
    <name type="synonym">Ostertagia circumcincta</name>
    <dbReference type="NCBI Taxonomy" id="45464"/>
    <lineage>
        <taxon>Eukaryota</taxon>
        <taxon>Metazoa</taxon>
        <taxon>Ecdysozoa</taxon>
        <taxon>Nematoda</taxon>
        <taxon>Chromadorea</taxon>
        <taxon>Rhabditida</taxon>
        <taxon>Rhabditina</taxon>
        <taxon>Rhabditomorpha</taxon>
        <taxon>Strongyloidea</taxon>
        <taxon>Trichostrongylidae</taxon>
        <taxon>Teladorsagia</taxon>
    </lineage>
</organism>
<evidence type="ECO:0000313" key="3">
    <source>
        <dbReference type="Proteomes" id="UP000230423"/>
    </source>
</evidence>
<protein>
    <submittedName>
        <fullName evidence="2">Uncharacterized protein</fullName>
    </submittedName>
</protein>
<dbReference type="OrthoDB" id="5806405at2759"/>
<name>A0A2G9UFD7_TELCI</name>
<feature type="region of interest" description="Disordered" evidence="1">
    <location>
        <begin position="63"/>
        <end position="89"/>
    </location>
</feature>
<keyword evidence="3" id="KW-1185">Reference proteome</keyword>
<reference evidence="2 3" key="1">
    <citation type="submission" date="2015-09" db="EMBL/GenBank/DDBJ databases">
        <title>Draft genome of the parasitic nematode Teladorsagia circumcincta isolate WARC Sus (inbred).</title>
        <authorList>
            <person name="Mitreva M."/>
        </authorList>
    </citation>
    <scope>NUCLEOTIDE SEQUENCE [LARGE SCALE GENOMIC DNA]</scope>
    <source>
        <strain evidence="2 3">S</strain>
    </source>
</reference>